<evidence type="ECO:0000256" key="5">
    <source>
        <dbReference type="ARBA" id="ARBA00023242"/>
    </source>
</evidence>
<gene>
    <name evidence="7" type="ORF">K432DRAFT_443775</name>
</gene>
<keyword evidence="4" id="KW-0677">Repeat</keyword>
<dbReference type="GO" id="GO:0005737">
    <property type="term" value="C:cytoplasm"/>
    <property type="evidence" value="ECO:0007669"/>
    <property type="project" value="UniProtKB-SubCell"/>
</dbReference>
<evidence type="ECO:0000313" key="7">
    <source>
        <dbReference type="EMBL" id="OCK79595.1"/>
    </source>
</evidence>
<dbReference type="Proteomes" id="UP000250266">
    <property type="component" value="Unassembled WGS sequence"/>
</dbReference>
<protein>
    <submittedName>
        <fullName evidence="7">ARM repeat-containing protein</fullName>
    </submittedName>
</protein>
<dbReference type="GO" id="GO:0005634">
    <property type="term" value="C:nucleus"/>
    <property type="evidence" value="ECO:0007669"/>
    <property type="project" value="UniProtKB-SubCell"/>
</dbReference>
<feature type="region of interest" description="Disordered" evidence="6">
    <location>
        <begin position="919"/>
        <end position="947"/>
    </location>
</feature>
<dbReference type="InterPro" id="IPR016024">
    <property type="entry name" value="ARM-type_fold"/>
</dbReference>
<feature type="compositionally biased region" description="Basic and acidic residues" evidence="6">
    <location>
        <begin position="85"/>
        <end position="95"/>
    </location>
</feature>
<sequence>MGRSSIPPALVELRNPTSPEAQVQALRDLKNEIVGHDQRKELAVTHGVVAPLVRILRTEARKGGKRRSRVLNGNAGGSGTSARAGIRDDERRTAPEEQEWSTEDEMRLQATLVVGSLALGGPAFVAPLLAGNILPPLLEALSPSEVPPKLIVSALRTLILIADAITLDKPWTETIDGPLRLTPAYSIPGQIYAKPVVDSFAEILAQSSASANVHQQISLTAQLIFKTCKEDHQQRMLLNAGILELLASKLATIASSGDSSLRAVGSESRPFSRDALPSIYLADILQAIGAIIQNSYYRTARFLYSPSVISVFPVTKVEGNTSSYEGYSTSQGVTQGTSFDRLLPRLQAVQSKTETSFSKAFPALGAFQLGTFGGDFPRMQSLDPHLQPSSRIITADEFESPLFTWLIHVARRGQAFDRLAATWLLGLLKVFSEKYAPDESTKNRERTLAFLIVPLLVNMIQEANQPFDASKKSTIANNQARVDNRILLEQAPAVLAALMGQSVALHKAAVEAKAVPLLCSILKKSFDPVPSSSKPLWSPRPPSPILQHDPTIDLASSTLGRPGLSSETLHALKCREGALKALASIADKEDSYRKLIIENNAVACITESLQPYPERPVDESNRQSSGTQNGASTTTKDGNPVHVLIAACHTARAMSRSVSILRTSLIDHGIAKPILVLLKHPDIDVQIAATEVLCNLVLHFSPMRDDLLAAGSLKMLCERAHSANPAMRLISLWALKHMVLTAPNDIKIKCLDELGTGWLVQAITGELRDFSMPQKERSQVSTPIGMGTPNAAGEQVDLLNAVDEPNMQIDDVTSSSDEEDDDTMVDDIGSLRHSRPLRFSTASQIRSRLKAIKDEEQDPRIRAEHDDIRNQEQALDFIRNLLADSTTKTGACEMIDHLLNTIGTSRFFDILDSKLRPKGTGTRSQLHFPPSISTPSRMRSPLPGSANQGQIQNLSFGNIPYTTYAPFEILISSVFILVHIANGRPSHRSLIISQTALLSHVLPLFQHPHHKMRTACVWLINNLTWIEDANDALNARERAQQLRNLGIEERVKSLTQDPDLDCKERAKTAVEQMGKLLEGVNLGMGMSGLAAMGGGMGGLSGDGGVGGAAGRSAILSHPLGGMHRGWRGE</sequence>
<dbReference type="SUPFAM" id="SSF48371">
    <property type="entry name" value="ARM repeat"/>
    <property type="match status" value="2"/>
</dbReference>
<keyword evidence="5" id="KW-0539">Nucleus</keyword>
<evidence type="ECO:0000256" key="2">
    <source>
        <dbReference type="ARBA" id="ARBA00004496"/>
    </source>
</evidence>
<dbReference type="Gene3D" id="1.25.10.10">
    <property type="entry name" value="Leucine-rich Repeat Variant"/>
    <property type="match status" value="3"/>
</dbReference>
<keyword evidence="8" id="KW-1185">Reference proteome</keyword>
<dbReference type="GO" id="GO:0043161">
    <property type="term" value="P:proteasome-mediated ubiquitin-dependent protein catabolic process"/>
    <property type="evidence" value="ECO:0007669"/>
    <property type="project" value="TreeGrafter"/>
</dbReference>
<reference evidence="7 8" key="1">
    <citation type="journal article" date="2016" name="Nat. Commun.">
        <title>Ectomycorrhizal ecology is imprinted in the genome of the dominant symbiotic fungus Cenococcum geophilum.</title>
        <authorList>
            <consortium name="DOE Joint Genome Institute"/>
            <person name="Peter M."/>
            <person name="Kohler A."/>
            <person name="Ohm R.A."/>
            <person name="Kuo A."/>
            <person name="Krutzmann J."/>
            <person name="Morin E."/>
            <person name="Arend M."/>
            <person name="Barry K.W."/>
            <person name="Binder M."/>
            <person name="Choi C."/>
            <person name="Clum A."/>
            <person name="Copeland A."/>
            <person name="Grisel N."/>
            <person name="Haridas S."/>
            <person name="Kipfer T."/>
            <person name="LaButti K."/>
            <person name="Lindquist E."/>
            <person name="Lipzen A."/>
            <person name="Maire R."/>
            <person name="Meier B."/>
            <person name="Mihaltcheva S."/>
            <person name="Molinier V."/>
            <person name="Murat C."/>
            <person name="Poggeler S."/>
            <person name="Quandt C.A."/>
            <person name="Sperisen C."/>
            <person name="Tritt A."/>
            <person name="Tisserant E."/>
            <person name="Crous P.W."/>
            <person name="Henrissat B."/>
            <person name="Nehls U."/>
            <person name="Egli S."/>
            <person name="Spatafora J.W."/>
            <person name="Grigoriev I.V."/>
            <person name="Martin F.M."/>
        </authorList>
    </citation>
    <scope>NUCLEOTIDE SEQUENCE [LARGE SCALE GENOMIC DNA]</scope>
    <source>
        <strain evidence="7 8">CBS 459.81</strain>
    </source>
</reference>
<evidence type="ECO:0000256" key="6">
    <source>
        <dbReference type="SAM" id="MobiDB-lite"/>
    </source>
</evidence>
<comment type="subcellular location">
    <subcellularLocation>
        <location evidence="2">Cytoplasm</location>
    </subcellularLocation>
    <subcellularLocation>
        <location evidence="1">Nucleus</location>
    </subcellularLocation>
</comment>
<keyword evidence="3" id="KW-0963">Cytoplasm</keyword>
<dbReference type="InterPro" id="IPR000225">
    <property type="entry name" value="Armadillo"/>
</dbReference>
<proteinExistence type="predicted"/>
<feature type="region of interest" description="Disordered" evidence="6">
    <location>
        <begin position="612"/>
        <end position="638"/>
    </location>
</feature>
<evidence type="ECO:0000256" key="3">
    <source>
        <dbReference type="ARBA" id="ARBA00022490"/>
    </source>
</evidence>
<name>A0A8E2JEE9_9PEZI</name>
<dbReference type="EMBL" id="KV744997">
    <property type="protein sequence ID" value="OCK79595.1"/>
    <property type="molecule type" value="Genomic_DNA"/>
</dbReference>
<evidence type="ECO:0000256" key="4">
    <source>
        <dbReference type="ARBA" id="ARBA00022737"/>
    </source>
</evidence>
<dbReference type="OrthoDB" id="5559898at2759"/>
<feature type="region of interest" description="Disordered" evidence="6">
    <location>
        <begin position="528"/>
        <end position="550"/>
    </location>
</feature>
<feature type="compositionally biased region" description="Polar residues" evidence="6">
    <location>
        <begin position="921"/>
        <end position="937"/>
    </location>
</feature>
<dbReference type="InterPro" id="IPR011989">
    <property type="entry name" value="ARM-like"/>
</dbReference>
<dbReference type="SMART" id="SM00185">
    <property type="entry name" value="ARM"/>
    <property type="match status" value="4"/>
</dbReference>
<accession>A0A8E2JEE9</accession>
<feature type="region of interest" description="Disordered" evidence="6">
    <location>
        <begin position="64"/>
        <end position="103"/>
    </location>
</feature>
<dbReference type="AlphaFoldDB" id="A0A8E2JEE9"/>
<dbReference type="InterPro" id="IPR038739">
    <property type="entry name" value="ARMC8/Vid28"/>
</dbReference>
<evidence type="ECO:0000313" key="8">
    <source>
        <dbReference type="Proteomes" id="UP000250266"/>
    </source>
</evidence>
<dbReference type="PANTHER" id="PTHR15651:SF7">
    <property type="entry name" value="ARMADILLO REPEAT-CONTAINING PROTEIN 8"/>
    <property type="match status" value="1"/>
</dbReference>
<dbReference type="GO" id="GO:0034657">
    <property type="term" value="C:GID complex"/>
    <property type="evidence" value="ECO:0007669"/>
    <property type="project" value="TreeGrafter"/>
</dbReference>
<evidence type="ECO:0000256" key="1">
    <source>
        <dbReference type="ARBA" id="ARBA00004123"/>
    </source>
</evidence>
<dbReference type="PANTHER" id="PTHR15651">
    <property type="entry name" value="ARMADILLO REPEAT-CONTAINING PROTEIN 8"/>
    <property type="match status" value="1"/>
</dbReference>
<feature type="compositionally biased region" description="Polar residues" evidence="6">
    <location>
        <begin position="622"/>
        <end position="637"/>
    </location>
</feature>
<organism evidence="7 8">
    <name type="scientific">Lepidopterella palustris CBS 459.81</name>
    <dbReference type="NCBI Taxonomy" id="1314670"/>
    <lineage>
        <taxon>Eukaryota</taxon>
        <taxon>Fungi</taxon>
        <taxon>Dikarya</taxon>
        <taxon>Ascomycota</taxon>
        <taxon>Pezizomycotina</taxon>
        <taxon>Dothideomycetes</taxon>
        <taxon>Pleosporomycetidae</taxon>
        <taxon>Mytilinidiales</taxon>
        <taxon>Argynnaceae</taxon>
        <taxon>Lepidopterella</taxon>
    </lineage>
</organism>